<gene>
    <name evidence="2" type="primary">TLCD2</name>
</gene>
<reference evidence="2" key="2">
    <citation type="submission" date="2025-08" db="UniProtKB">
        <authorList>
            <consortium name="Ensembl"/>
        </authorList>
    </citation>
    <scope>IDENTIFICATION</scope>
</reference>
<dbReference type="InParanoid" id="A0A7N4PB95"/>
<accession>A0A7N4PB95</accession>
<evidence type="ECO:0000313" key="3">
    <source>
        <dbReference type="Proteomes" id="UP000007648"/>
    </source>
</evidence>
<feature type="compositionally biased region" description="Basic and acidic residues" evidence="1">
    <location>
        <begin position="268"/>
        <end position="279"/>
    </location>
</feature>
<sequence length="357" mass="36682">MAPAGFTVAAASFALFRGLHRGLRLAPAPRLADPQDRWMWRNICASLVHSLLSGAGALLWMSQYSHLVSDFARGCPPGTAALVSLSVGEWGSRRRGRSAGGPRGAPLPAPGFPALSPSPRPRRLLPGRCGGSPVESALGPIVAPALSPRAGSGLPECGCDAGKLPEHLRGASAVGGELGLPALAEAASAGRPAVLPALLPGQLGHAGHPAGLPPAALGMDQPAAAPAPPPLPPPLHCALGSRAARHHHHEHEVTHRPAHQWPLGPSLAHKEGDQKHRGTGEGGLRQASTQRGHLLQAAGLAQTCDLGDRRLRSGRSTGFNPLGPRCTRCRGFLSPGVRGAEAGLGPMLLGGEPRCWC</sequence>
<organism evidence="2 3">
    <name type="scientific">Sarcophilus harrisii</name>
    <name type="common">Tasmanian devil</name>
    <name type="synonym">Sarcophilus laniarius</name>
    <dbReference type="NCBI Taxonomy" id="9305"/>
    <lineage>
        <taxon>Eukaryota</taxon>
        <taxon>Metazoa</taxon>
        <taxon>Chordata</taxon>
        <taxon>Craniata</taxon>
        <taxon>Vertebrata</taxon>
        <taxon>Euteleostomi</taxon>
        <taxon>Mammalia</taxon>
        <taxon>Metatheria</taxon>
        <taxon>Dasyuromorphia</taxon>
        <taxon>Dasyuridae</taxon>
        <taxon>Sarcophilus</taxon>
    </lineage>
</organism>
<reference evidence="2" key="3">
    <citation type="submission" date="2025-09" db="UniProtKB">
        <authorList>
            <consortium name="Ensembl"/>
        </authorList>
    </citation>
    <scope>IDENTIFICATION</scope>
</reference>
<dbReference type="GeneTree" id="ENSGT00940000165249"/>
<feature type="compositionally biased region" description="Pro residues" evidence="1">
    <location>
        <begin position="105"/>
        <end position="119"/>
    </location>
</feature>
<protein>
    <submittedName>
        <fullName evidence="2">Uncharacterized protein</fullName>
    </submittedName>
</protein>
<feature type="region of interest" description="Disordered" evidence="1">
    <location>
        <begin position="242"/>
        <end position="291"/>
    </location>
</feature>
<reference evidence="2 3" key="1">
    <citation type="journal article" date="2011" name="Proc. Natl. Acad. Sci. U.S.A.">
        <title>Genetic diversity and population structure of the endangered marsupial Sarcophilus harrisii (Tasmanian devil).</title>
        <authorList>
            <person name="Miller W."/>
            <person name="Hayes V.M."/>
            <person name="Ratan A."/>
            <person name="Petersen D.C."/>
            <person name="Wittekindt N.E."/>
            <person name="Miller J."/>
            <person name="Walenz B."/>
            <person name="Knight J."/>
            <person name="Qi J."/>
            <person name="Zhao F."/>
            <person name="Wang Q."/>
            <person name="Bedoya-Reina O.C."/>
            <person name="Katiyar N."/>
            <person name="Tomsho L.P."/>
            <person name="Kasson L.M."/>
            <person name="Hardie R.A."/>
            <person name="Woodbridge P."/>
            <person name="Tindall E.A."/>
            <person name="Bertelsen M.F."/>
            <person name="Dixon D."/>
            <person name="Pyecroft S."/>
            <person name="Helgen K.M."/>
            <person name="Lesk A.M."/>
            <person name="Pringle T.H."/>
            <person name="Patterson N."/>
            <person name="Zhang Y."/>
            <person name="Kreiss A."/>
            <person name="Woods G.M."/>
            <person name="Jones M.E."/>
            <person name="Schuster S.C."/>
        </authorList>
    </citation>
    <scope>NUCLEOTIDE SEQUENCE [LARGE SCALE GENOMIC DNA]</scope>
</reference>
<name>A0A7N4PB95_SARHA</name>
<proteinExistence type="predicted"/>
<feature type="region of interest" description="Disordered" evidence="1">
    <location>
        <begin position="92"/>
        <end position="128"/>
    </location>
</feature>
<evidence type="ECO:0000256" key="1">
    <source>
        <dbReference type="SAM" id="MobiDB-lite"/>
    </source>
</evidence>
<dbReference type="AlphaFoldDB" id="A0A7N4PB95"/>
<evidence type="ECO:0000313" key="2">
    <source>
        <dbReference type="Ensembl" id="ENSSHAP00000035306.1"/>
    </source>
</evidence>
<dbReference type="Proteomes" id="UP000007648">
    <property type="component" value="Unassembled WGS sequence"/>
</dbReference>
<keyword evidence="3" id="KW-1185">Reference proteome</keyword>
<dbReference type="Ensembl" id="ENSSHAT00000030638.1">
    <property type="protein sequence ID" value="ENSSHAP00000035306.1"/>
    <property type="gene ID" value="ENSSHAG00000030218.1"/>
</dbReference>